<evidence type="ECO:0008006" key="3">
    <source>
        <dbReference type="Google" id="ProtNLM"/>
    </source>
</evidence>
<protein>
    <recommendedName>
        <fullName evidence="3">Ubiquitin-like protease family profile domain-containing protein</fullName>
    </recommendedName>
</protein>
<gene>
    <name evidence="1" type="ORF">CEPIT_LOCUS31471</name>
</gene>
<organism evidence="1 2">
    <name type="scientific">Cuscuta epithymum</name>
    <dbReference type="NCBI Taxonomy" id="186058"/>
    <lineage>
        <taxon>Eukaryota</taxon>
        <taxon>Viridiplantae</taxon>
        <taxon>Streptophyta</taxon>
        <taxon>Embryophyta</taxon>
        <taxon>Tracheophyta</taxon>
        <taxon>Spermatophyta</taxon>
        <taxon>Magnoliopsida</taxon>
        <taxon>eudicotyledons</taxon>
        <taxon>Gunneridae</taxon>
        <taxon>Pentapetalae</taxon>
        <taxon>asterids</taxon>
        <taxon>lamiids</taxon>
        <taxon>Solanales</taxon>
        <taxon>Convolvulaceae</taxon>
        <taxon>Cuscuteae</taxon>
        <taxon>Cuscuta</taxon>
        <taxon>Cuscuta subgen. Cuscuta</taxon>
    </lineage>
</organism>
<comment type="caution">
    <text evidence="1">The sequence shown here is derived from an EMBL/GenBank/DDBJ whole genome shotgun (WGS) entry which is preliminary data.</text>
</comment>
<name>A0AAV0F877_9ASTE</name>
<sequence length="100" mass="11311">MKTARSVFYVRELCERLPYLHRVFTMSLEEGEAQPWVAELVEGVPQQGGGSGECGVMIAAFAEHLLMGKDLLPGCEYANMWNKRCQYAVRLWGVKKVEES</sequence>
<reference evidence="1" key="1">
    <citation type="submission" date="2022-07" db="EMBL/GenBank/DDBJ databases">
        <authorList>
            <person name="Macas J."/>
            <person name="Novak P."/>
            <person name="Neumann P."/>
        </authorList>
    </citation>
    <scope>NUCLEOTIDE SEQUENCE</scope>
</reference>
<evidence type="ECO:0000313" key="1">
    <source>
        <dbReference type="EMBL" id="CAH9131548.1"/>
    </source>
</evidence>
<proteinExistence type="predicted"/>
<accession>A0AAV0F877</accession>
<dbReference type="EMBL" id="CAMAPF010000966">
    <property type="protein sequence ID" value="CAH9131548.1"/>
    <property type="molecule type" value="Genomic_DNA"/>
</dbReference>
<evidence type="ECO:0000313" key="2">
    <source>
        <dbReference type="Proteomes" id="UP001152523"/>
    </source>
</evidence>
<dbReference type="Proteomes" id="UP001152523">
    <property type="component" value="Unassembled WGS sequence"/>
</dbReference>
<dbReference type="AlphaFoldDB" id="A0AAV0F877"/>
<keyword evidence="2" id="KW-1185">Reference proteome</keyword>